<dbReference type="InterPro" id="IPR050095">
    <property type="entry name" value="ECF_ABC_transporter_ATP-bd"/>
</dbReference>
<dbReference type="InterPro" id="IPR003593">
    <property type="entry name" value="AAA+_ATPase"/>
</dbReference>
<dbReference type="Proteomes" id="UP000316968">
    <property type="component" value="Chromosome"/>
</dbReference>
<comment type="subcellular location">
    <subcellularLocation>
        <location evidence="1">Cell membrane</location>
        <topology evidence="1">Peripheral membrane protein</topology>
    </subcellularLocation>
</comment>
<dbReference type="PROSITE" id="PS50893">
    <property type="entry name" value="ABC_TRANSPORTER_2"/>
    <property type="match status" value="1"/>
</dbReference>
<proteinExistence type="inferred from homology"/>
<evidence type="ECO:0000256" key="6">
    <source>
        <dbReference type="ARBA" id="ARBA00022840"/>
    </source>
</evidence>
<name>A0A4Y6V3M0_SACBS</name>
<organism evidence="10 11">
    <name type="scientific">Saccharibacillus brassicae</name>
    <dbReference type="NCBI Taxonomy" id="2583377"/>
    <lineage>
        <taxon>Bacteria</taxon>
        <taxon>Bacillati</taxon>
        <taxon>Bacillota</taxon>
        <taxon>Bacilli</taxon>
        <taxon>Bacillales</taxon>
        <taxon>Paenibacillaceae</taxon>
        <taxon>Saccharibacillus</taxon>
    </lineage>
</organism>
<evidence type="ECO:0000256" key="3">
    <source>
        <dbReference type="ARBA" id="ARBA00022448"/>
    </source>
</evidence>
<evidence type="ECO:0000313" key="11">
    <source>
        <dbReference type="Proteomes" id="UP000316968"/>
    </source>
</evidence>
<evidence type="ECO:0000256" key="8">
    <source>
        <dbReference type="ARBA" id="ARBA00023136"/>
    </source>
</evidence>
<keyword evidence="7" id="KW-1278">Translocase</keyword>
<dbReference type="InterPro" id="IPR003439">
    <property type="entry name" value="ABC_transporter-like_ATP-bd"/>
</dbReference>
<keyword evidence="3" id="KW-0813">Transport</keyword>
<dbReference type="InterPro" id="IPR017871">
    <property type="entry name" value="ABC_transporter-like_CS"/>
</dbReference>
<dbReference type="OrthoDB" id="9784332at2"/>
<reference evidence="10 11" key="1">
    <citation type="submission" date="2019-06" db="EMBL/GenBank/DDBJ databases">
        <title>Saccharibacillus brassicae sp. nov., an endophytic bacterium isolated from Chinese cabbage seeds (Brassica pekinensis).</title>
        <authorList>
            <person name="Jiang L."/>
            <person name="Lee J."/>
            <person name="Kim S.W."/>
        </authorList>
    </citation>
    <scope>NUCLEOTIDE SEQUENCE [LARGE SCALE GENOMIC DNA]</scope>
    <source>
        <strain evidence="11">KCTC 43072 / ATSA2</strain>
    </source>
</reference>
<keyword evidence="4" id="KW-1003">Cell membrane</keyword>
<dbReference type="GO" id="GO:0005524">
    <property type="term" value="F:ATP binding"/>
    <property type="evidence" value="ECO:0007669"/>
    <property type="project" value="UniProtKB-KW"/>
</dbReference>
<gene>
    <name evidence="10" type="ORF">FFV09_21880</name>
</gene>
<dbReference type="RefSeq" id="WP_141449817.1">
    <property type="nucleotide sequence ID" value="NZ_CP041217.1"/>
</dbReference>
<dbReference type="KEGG" id="saca:FFV09_21880"/>
<evidence type="ECO:0000256" key="5">
    <source>
        <dbReference type="ARBA" id="ARBA00022741"/>
    </source>
</evidence>
<keyword evidence="6 10" id="KW-0067">ATP-binding</keyword>
<sequence>MLEFDQVSYHYRRGQEVLRGVSFRIREGEFLSIVGGNGSGKSTLAKLMNGLLLPRSGTVRFDARPTSDAAHLQAVRQGVGLIFQNPDDQFITTGVSDEIVFGLENIRVPAEEIGERVRQALRAVRMEPYADSAPHELSGGQKQRAAIAAVLAMRPRLILFDEATSMLDPRGRADMLHRMRELHRQGLTVVQITHHMDEVPASDRVLLLDRGEIAFDGTPDDFFASADLESYALDTPFAVRVHEHLGLTGSLSADWKERVADQWNTPRK</sequence>
<dbReference type="GO" id="GO:0015087">
    <property type="term" value="F:cobalt ion transmembrane transporter activity"/>
    <property type="evidence" value="ECO:0007669"/>
    <property type="project" value="UniProtKB-ARBA"/>
</dbReference>
<dbReference type="Gene3D" id="3.40.50.300">
    <property type="entry name" value="P-loop containing nucleotide triphosphate hydrolases"/>
    <property type="match status" value="1"/>
</dbReference>
<dbReference type="InterPro" id="IPR015856">
    <property type="entry name" value="ABC_transpr_CbiO/EcfA_su"/>
</dbReference>
<dbReference type="InterPro" id="IPR027417">
    <property type="entry name" value="P-loop_NTPase"/>
</dbReference>
<keyword evidence="5" id="KW-0547">Nucleotide-binding</keyword>
<keyword evidence="8" id="KW-0472">Membrane</keyword>
<accession>A0A4Y6V3M0</accession>
<dbReference type="GO" id="GO:0016887">
    <property type="term" value="F:ATP hydrolysis activity"/>
    <property type="evidence" value="ECO:0007669"/>
    <property type="project" value="InterPro"/>
</dbReference>
<protein>
    <submittedName>
        <fullName evidence="10">ATP-binding cassette domain-containing protein</fullName>
    </submittedName>
</protein>
<evidence type="ECO:0000313" key="10">
    <source>
        <dbReference type="EMBL" id="QDH23280.1"/>
    </source>
</evidence>
<evidence type="ECO:0000256" key="4">
    <source>
        <dbReference type="ARBA" id="ARBA00022475"/>
    </source>
</evidence>
<evidence type="ECO:0000256" key="7">
    <source>
        <dbReference type="ARBA" id="ARBA00022967"/>
    </source>
</evidence>
<dbReference type="AlphaFoldDB" id="A0A4Y6V3M0"/>
<evidence type="ECO:0000256" key="1">
    <source>
        <dbReference type="ARBA" id="ARBA00004202"/>
    </source>
</evidence>
<evidence type="ECO:0000256" key="2">
    <source>
        <dbReference type="ARBA" id="ARBA00005417"/>
    </source>
</evidence>
<comment type="similarity">
    <text evidence="2">Belongs to the ABC transporter superfamily.</text>
</comment>
<dbReference type="SMART" id="SM00382">
    <property type="entry name" value="AAA"/>
    <property type="match status" value="1"/>
</dbReference>
<dbReference type="Pfam" id="PF00005">
    <property type="entry name" value="ABC_tran"/>
    <property type="match status" value="1"/>
</dbReference>
<dbReference type="FunFam" id="3.40.50.300:FF:000224">
    <property type="entry name" value="Energy-coupling factor transporter ATP-binding protein EcfA"/>
    <property type="match status" value="1"/>
</dbReference>
<dbReference type="PANTHER" id="PTHR43553">
    <property type="entry name" value="HEAVY METAL TRANSPORTER"/>
    <property type="match status" value="1"/>
</dbReference>
<dbReference type="SUPFAM" id="SSF52540">
    <property type="entry name" value="P-loop containing nucleoside triphosphate hydrolases"/>
    <property type="match status" value="1"/>
</dbReference>
<evidence type="ECO:0000259" key="9">
    <source>
        <dbReference type="PROSITE" id="PS50893"/>
    </source>
</evidence>
<dbReference type="GO" id="GO:0043190">
    <property type="term" value="C:ATP-binding cassette (ABC) transporter complex"/>
    <property type="evidence" value="ECO:0007669"/>
    <property type="project" value="TreeGrafter"/>
</dbReference>
<feature type="domain" description="ABC transporter" evidence="9">
    <location>
        <begin position="2"/>
        <end position="235"/>
    </location>
</feature>
<dbReference type="CDD" id="cd03225">
    <property type="entry name" value="ABC_cobalt_CbiO_domain1"/>
    <property type="match status" value="1"/>
</dbReference>
<dbReference type="EMBL" id="CP041217">
    <property type="protein sequence ID" value="QDH23280.1"/>
    <property type="molecule type" value="Genomic_DNA"/>
</dbReference>
<dbReference type="PANTHER" id="PTHR43553:SF24">
    <property type="entry name" value="ENERGY-COUPLING FACTOR TRANSPORTER ATP-BINDING PROTEIN ECFA1"/>
    <property type="match status" value="1"/>
</dbReference>
<dbReference type="GO" id="GO:0042626">
    <property type="term" value="F:ATPase-coupled transmembrane transporter activity"/>
    <property type="evidence" value="ECO:0007669"/>
    <property type="project" value="TreeGrafter"/>
</dbReference>
<dbReference type="PROSITE" id="PS00211">
    <property type="entry name" value="ABC_TRANSPORTER_1"/>
    <property type="match status" value="1"/>
</dbReference>
<keyword evidence="11" id="KW-1185">Reference proteome</keyword>